<dbReference type="InterPro" id="IPR036291">
    <property type="entry name" value="NAD(P)-bd_dom_sf"/>
</dbReference>
<evidence type="ECO:0000259" key="6">
    <source>
        <dbReference type="SMART" id="SM00829"/>
    </source>
</evidence>
<dbReference type="GO" id="GO:0046872">
    <property type="term" value="F:metal ion binding"/>
    <property type="evidence" value="ECO:0007669"/>
    <property type="project" value="UniProtKB-KW"/>
</dbReference>
<dbReference type="GO" id="GO:0004022">
    <property type="term" value="F:alcohol dehydrogenase (NAD+) activity"/>
    <property type="evidence" value="ECO:0007669"/>
    <property type="project" value="TreeGrafter"/>
</dbReference>
<organism evidence="7 8">
    <name type="scientific">Clathrus columnatus</name>
    <dbReference type="NCBI Taxonomy" id="1419009"/>
    <lineage>
        <taxon>Eukaryota</taxon>
        <taxon>Fungi</taxon>
        <taxon>Dikarya</taxon>
        <taxon>Basidiomycota</taxon>
        <taxon>Agaricomycotina</taxon>
        <taxon>Agaricomycetes</taxon>
        <taxon>Phallomycetidae</taxon>
        <taxon>Phallales</taxon>
        <taxon>Clathraceae</taxon>
        <taxon>Clathrus</taxon>
    </lineage>
</organism>
<keyword evidence="8" id="KW-1185">Reference proteome</keyword>
<sequence>MKGLQITEWKKPYKFSTDIPVPKIETPTEILIKIAVAGYCHTEMMVQNGEFASRMKANNGLPLIPSHEATGVVVEIGSGVTRVNVGDRVASLPIKNTCGECNDCKKGLVKYCENADHNGVFANGAACEYMVADEAWTIPLPSSITFEAAAPLMCAGATIYSGLKVANLKSGQSVAIIGVGALGHLGAQFAKCMGLKVVCVDARQAPLDLVKSLKYAPDYTIDAMKGVEWALQEIGGEGVDATLMATDAIPAYSYGLQLTKKHGTFVVMGQPFDPIPIPFNQLIFRNLTVKGSLISDLESATEMVKIVAEKGKYHINIVKAAYSFFLGIEVRTKTYPLEDIKRLMQDYHKEDHAGKLVLRVSDNV</sequence>
<evidence type="ECO:0000313" key="8">
    <source>
        <dbReference type="Proteomes" id="UP001050691"/>
    </source>
</evidence>
<dbReference type="Gene3D" id="3.40.50.720">
    <property type="entry name" value="NAD(P)-binding Rossmann-like Domain"/>
    <property type="match status" value="1"/>
</dbReference>
<accession>A0AAV5AP19</accession>
<dbReference type="SUPFAM" id="SSF51735">
    <property type="entry name" value="NAD(P)-binding Rossmann-fold domains"/>
    <property type="match status" value="1"/>
</dbReference>
<dbReference type="SUPFAM" id="SSF50129">
    <property type="entry name" value="GroES-like"/>
    <property type="match status" value="1"/>
</dbReference>
<reference evidence="7" key="1">
    <citation type="submission" date="2021-10" db="EMBL/GenBank/DDBJ databases">
        <title>De novo Genome Assembly of Clathrus columnatus (Basidiomycota, Fungi) Using Illumina and Nanopore Sequence Data.</title>
        <authorList>
            <person name="Ogiso-Tanaka E."/>
            <person name="Itagaki H."/>
            <person name="Hosoya T."/>
            <person name="Hosaka K."/>
        </authorList>
    </citation>
    <scope>NUCLEOTIDE SEQUENCE</scope>
    <source>
        <strain evidence="7">MO-923</strain>
    </source>
</reference>
<dbReference type="Proteomes" id="UP001050691">
    <property type="component" value="Unassembled WGS sequence"/>
</dbReference>
<dbReference type="PANTHER" id="PTHR42940:SF8">
    <property type="entry name" value="VACUOLAR PROTEIN SORTING-ASSOCIATED PROTEIN 11"/>
    <property type="match status" value="1"/>
</dbReference>
<name>A0AAV5AP19_9AGAM</name>
<dbReference type="EMBL" id="BPWL01000010">
    <property type="protein sequence ID" value="GJJ14585.1"/>
    <property type="molecule type" value="Genomic_DNA"/>
</dbReference>
<comment type="caution">
    <text evidence="7">The sequence shown here is derived from an EMBL/GenBank/DDBJ whole genome shotgun (WGS) entry which is preliminary data.</text>
</comment>
<evidence type="ECO:0000256" key="2">
    <source>
        <dbReference type="ARBA" id="ARBA00008072"/>
    </source>
</evidence>
<evidence type="ECO:0000313" key="7">
    <source>
        <dbReference type="EMBL" id="GJJ14585.1"/>
    </source>
</evidence>
<evidence type="ECO:0000256" key="3">
    <source>
        <dbReference type="ARBA" id="ARBA00022723"/>
    </source>
</evidence>
<dbReference type="InterPro" id="IPR011032">
    <property type="entry name" value="GroES-like_sf"/>
</dbReference>
<evidence type="ECO:0000256" key="4">
    <source>
        <dbReference type="ARBA" id="ARBA00022833"/>
    </source>
</evidence>
<dbReference type="Gene3D" id="3.90.180.10">
    <property type="entry name" value="Medium-chain alcohol dehydrogenases, catalytic domain"/>
    <property type="match status" value="1"/>
</dbReference>
<dbReference type="InterPro" id="IPR020843">
    <property type="entry name" value="ER"/>
</dbReference>
<dbReference type="PANTHER" id="PTHR42940">
    <property type="entry name" value="ALCOHOL DEHYDROGENASE 1-RELATED"/>
    <property type="match status" value="1"/>
</dbReference>
<protein>
    <recommendedName>
        <fullName evidence="6">Enoyl reductase (ER) domain-containing protein</fullName>
    </recommendedName>
</protein>
<keyword evidence="5" id="KW-0560">Oxidoreductase</keyword>
<evidence type="ECO:0000256" key="1">
    <source>
        <dbReference type="ARBA" id="ARBA00001947"/>
    </source>
</evidence>
<keyword evidence="3" id="KW-0479">Metal-binding</keyword>
<evidence type="ECO:0000256" key="5">
    <source>
        <dbReference type="ARBA" id="ARBA00023002"/>
    </source>
</evidence>
<comment type="similarity">
    <text evidence="2">Belongs to the zinc-containing alcohol dehydrogenase family.</text>
</comment>
<gene>
    <name evidence="7" type="ORF">Clacol_008851</name>
</gene>
<dbReference type="Pfam" id="PF08240">
    <property type="entry name" value="ADH_N"/>
    <property type="match status" value="1"/>
</dbReference>
<feature type="domain" description="Enoyl reductase (ER)" evidence="6">
    <location>
        <begin position="16"/>
        <end position="358"/>
    </location>
</feature>
<dbReference type="InterPro" id="IPR013154">
    <property type="entry name" value="ADH-like_N"/>
</dbReference>
<comment type="cofactor">
    <cofactor evidence="1">
        <name>Zn(2+)</name>
        <dbReference type="ChEBI" id="CHEBI:29105"/>
    </cofactor>
</comment>
<proteinExistence type="inferred from homology"/>
<dbReference type="InterPro" id="IPR013149">
    <property type="entry name" value="ADH-like_C"/>
</dbReference>
<dbReference type="Pfam" id="PF00107">
    <property type="entry name" value="ADH_zinc_N"/>
    <property type="match status" value="1"/>
</dbReference>
<keyword evidence="4" id="KW-0862">Zinc</keyword>
<dbReference type="SMART" id="SM00829">
    <property type="entry name" value="PKS_ER"/>
    <property type="match status" value="1"/>
</dbReference>
<dbReference type="AlphaFoldDB" id="A0AAV5AP19"/>
<dbReference type="GO" id="GO:0005737">
    <property type="term" value="C:cytoplasm"/>
    <property type="evidence" value="ECO:0007669"/>
    <property type="project" value="TreeGrafter"/>
</dbReference>